<name>A0ABV4QWW2_9ACTN</name>
<evidence type="ECO:0000313" key="4">
    <source>
        <dbReference type="Proteomes" id="UP001569904"/>
    </source>
</evidence>
<accession>A0ABV4QWW2</accession>
<dbReference type="RefSeq" id="WP_371940164.1">
    <property type="nucleotide sequence ID" value="NZ_JAXCEH010000004.1"/>
</dbReference>
<evidence type="ECO:0000313" key="3">
    <source>
        <dbReference type="EMBL" id="MFA1553767.1"/>
    </source>
</evidence>
<evidence type="ECO:0000256" key="2">
    <source>
        <dbReference type="SAM" id="Phobius"/>
    </source>
</evidence>
<dbReference type="PANTHER" id="PTHR39335">
    <property type="entry name" value="BLL4220 PROTEIN"/>
    <property type="match status" value="1"/>
</dbReference>
<dbReference type="Pfam" id="PF03640">
    <property type="entry name" value="Lipoprotein_15"/>
    <property type="match status" value="2"/>
</dbReference>
<comment type="caution">
    <text evidence="3">The sequence shown here is derived from an EMBL/GenBank/DDBJ whole genome shotgun (WGS) entry which is preliminary data.</text>
</comment>
<sequence>MSQAMQDGTICSSGPVLQSRRRRRGRLWTIVALPAVAVAALGAAAGCGGDGGSGGSSGYGGGTATKSPTGGAGATSAETIKTASVGNLGTILVDGEGRTVYLFEKDTGNKSSCSGSCMAVWPPVTTSGKPKPGSGANASKLGTTTRSDGATQVSYAGHPLYYYAPDGTSSGSAKGQGLDQFGAKWFVMSPAGTAVTK</sequence>
<dbReference type="PANTHER" id="PTHR39335:SF1">
    <property type="entry name" value="BLL4220 PROTEIN"/>
    <property type="match status" value="1"/>
</dbReference>
<keyword evidence="2" id="KW-0472">Membrane</keyword>
<keyword evidence="4" id="KW-1185">Reference proteome</keyword>
<keyword evidence="2" id="KW-0812">Transmembrane</keyword>
<feature type="transmembrane region" description="Helical" evidence="2">
    <location>
        <begin position="27"/>
        <end position="46"/>
    </location>
</feature>
<feature type="region of interest" description="Disordered" evidence="1">
    <location>
        <begin position="124"/>
        <end position="149"/>
    </location>
</feature>
<gene>
    <name evidence="3" type="ORF">SM436_08705</name>
</gene>
<keyword evidence="2" id="KW-1133">Transmembrane helix</keyword>
<evidence type="ECO:0008006" key="5">
    <source>
        <dbReference type="Google" id="ProtNLM"/>
    </source>
</evidence>
<dbReference type="Proteomes" id="UP001569904">
    <property type="component" value="Unassembled WGS sequence"/>
</dbReference>
<reference evidence="3 4" key="1">
    <citation type="submission" date="2023-11" db="EMBL/GenBank/DDBJ databases">
        <title>Actinomadura monticuli sp. nov., isolated from volcanic ash.</title>
        <authorList>
            <person name="Lee S.D."/>
            <person name="Yang H."/>
            <person name="Kim I.S."/>
        </authorList>
    </citation>
    <scope>NUCLEOTIDE SEQUENCE [LARGE SCALE GENOMIC DNA]</scope>
    <source>
        <strain evidence="3 4">DSM 45346</strain>
    </source>
</reference>
<evidence type="ECO:0000256" key="1">
    <source>
        <dbReference type="SAM" id="MobiDB-lite"/>
    </source>
</evidence>
<dbReference type="InterPro" id="IPR005297">
    <property type="entry name" value="Lipoprotein_repeat"/>
</dbReference>
<protein>
    <recommendedName>
        <fullName evidence="5">Lipoprotein with Yx(FWY)xxD motif</fullName>
    </recommendedName>
</protein>
<dbReference type="EMBL" id="JAXCEH010000004">
    <property type="protein sequence ID" value="MFA1553767.1"/>
    <property type="molecule type" value="Genomic_DNA"/>
</dbReference>
<proteinExistence type="predicted"/>
<feature type="compositionally biased region" description="Polar residues" evidence="1">
    <location>
        <begin position="136"/>
        <end position="149"/>
    </location>
</feature>
<organism evidence="3 4">
    <name type="scientific">Actinomadura chokoriensis</name>
    <dbReference type="NCBI Taxonomy" id="454156"/>
    <lineage>
        <taxon>Bacteria</taxon>
        <taxon>Bacillati</taxon>
        <taxon>Actinomycetota</taxon>
        <taxon>Actinomycetes</taxon>
        <taxon>Streptosporangiales</taxon>
        <taxon>Thermomonosporaceae</taxon>
        <taxon>Actinomadura</taxon>
    </lineage>
</organism>